<organism evidence="1 2">
    <name type="scientific">Rickenella mellea</name>
    <dbReference type="NCBI Taxonomy" id="50990"/>
    <lineage>
        <taxon>Eukaryota</taxon>
        <taxon>Fungi</taxon>
        <taxon>Dikarya</taxon>
        <taxon>Basidiomycota</taxon>
        <taxon>Agaricomycotina</taxon>
        <taxon>Agaricomycetes</taxon>
        <taxon>Hymenochaetales</taxon>
        <taxon>Rickenellaceae</taxon>
        <taxon>Rickenella</taxon>
    </lineage>
</organism>
<gene>
    <name evidence="1" type="ORF">BD410DRAFT_791184</name>
</gene>
<keyword evidence="2" id="KW-1185">Reference proteome</keyword>
<reference evidence="1 2" key="1">
    <citation type="submission" date="2018-06" db="EMBL/GenBank/DDBJ databases">
        <title>A transcriptomic atlas of mushroom development highlights an independent origin of complex multicellularity.</title>
        <authorList>
            <consortium name="DOE Joint Genome Institute"/>
            <person name="Krizsan K."/>
            <person name="Almasi E."/>
            <person name="Merenyi Z."/>
            <person name="Sahu N."/>
            <person name="Viragh M."/>
            <person name="Koszo T."/>
            <person name="Mondo S."/>
            <person name="Kiss B."/>
            <person name="Balint B."/>
            <person name="Kues U."/>
            <person name="Barry K."/>
            <person name="Hegedus J.C."/>
            <person name="Henrissat B."/>
            <person name="Johnson J."/>
            <person name="Lipzen A."/>
            <person name="Ohm R."/>
            <person name="Nagy I."/>
            <person name="Pangilinan J."/>
            <person name="Yan J."/>
            <person name="Xiong Y."/>
            <person name="Grigoriev I.V."/>
            <person name="Hibbett D.S."/>
            <person name="Nagy L.G."/>
        </authorList>
    </citation>
    <scope>NUCLEOTIDE SEQUENCE [LARGE SCALE GENOMIC DNA]</scope>
    <source>
        <strain evidence="1 2">SZMC22713</strain>
    </source>
</reference>
<dbReference type="VEuPathDB" id="FungiDB:BD410DRAFT_791184"/>
<dbReference type="Proteomes" id="UP000294933">
    <property type="component" value="Unassembled WGS sequence"/>
</dbReference>
<proteinExistence type="predicted"/>
<sequence>MLPPDKRMVLIPDRDICPSSSSDLSDLSGLVDYIAAVASQEIARFLMEDTHLDNLRMCMPTGFFVMEAPLDILSEDLPQAVSRMFTCGKLLQKKIVRGALTNGHDWVFVLIRLDDDYDGASYKWSPVVRLNVTESLDRVLEIRQPRPDLIAAILSHWVENGFSDLGSDDWYEA</sequence>
<evidence type="ECO:0000313" key="1">
    <source>
        <dbReference type="EMBL" id="TDL20110.1"/>
    </source>
</evidence>
<evidence type="ECO:0000313" key="2">
    <source>
        <dbReference type="Proteomes" id="UP000294933"/>
    </source>
</evidence>
<dbReference type="EMBL" id="ML170190">
    <property type="protein sequence ID" value="TDL20110.1"/>
    <property type="molecule type" value="Genomic_DNA"/>
</dbReference>
<dbReference type="AlphaFoldDB" id="A0A4Y7PZZ3"/>
<dbReference type="OrthoDB" id="2720314at2759"/>
<name>A0A4Y7PZZ3_9AGAM</name>
<accession>A0A4Y7PZZ3</accession>
<protein>
    <submittedName>
        <fullName evidence="1">Uncharacterized protein</fullName>
    </submittedName>
</protein>